<dbReference type="AlphaFoldDB" id="A0A2A4YCI8"/>
<dbReference type="EMBL" id="NVUU01000104">
    <property type="protein sequence ID" value="PCI92434.1"/>
    <property type="molecule type" value="Genomic_DNA"/>
</dbReference>
<protein>
    <recommendedName>
        <fullName evidence="3">HEXXH motif domain-containing protein</fullName>
    </recommendedName>
</protein>
<dbReference type="InterPro" id="IPR026337">
    <property type="entry name" value="AKG_HExxH"/>
</dbReference>
<gene>
    <name evidence="1" type="ORF">COB11_07410</name>
</gene>
<accession>A0A2A4YCI8</accession>
<dbReference type="Proteomes" id="UP000217838">
    <property type="component" value="Unassembled WGS sequence"/>
</dbReference>
<evidence type="ECO:0000313" key="2">
    <source>
        <dbReference type="Proteomes" id="UP000217838"/>
    </source>
</evidence>
<evidence type="ECO:0008006" key="3">
    <source>
        <dbReference type="Google" id="ProtNLM"/>
    </source>
</evidence>
<evidence type="ECO:0000313" key="1">
    <source>
        <dbReference type="EMBL" id="PCI92434.1"/>
    </source>
</evidence>
<proteinExistence type="predicted"/>
<name>A0A2A4YCI8_UNCAE</name>
<dbReference type="NCBIfam" id="TIGR04267">
    <property type="entry name" value="mod_HExxH"/>
    <property type="match status" value="1"/>
</dbReference>
<reference evidence="2" key="1">
    <citation type="submission" date="2017-08" db="EMBL/GenBank/DDBJ databases">
        <title>A dynamic microbial community with high functional redundancy inhabits the cold, oxic subseafloor aquifer.</title>
        <authorList>
            <person name="Tully B.J."/>
            <person name="Wheat C.G."/>
            <person name="Glazer B.T."/>
            <person name="Huber J.A."/>
        </authorList>
    </citation>
    <scope>NUCLEOTIDE SEQUENCE [LARGE SCALE GENOMIC DNA]</scope>
</reference>
<sequence length="292" mass="33393">MFNLIGVKEVIGNLIKITKSYSEIPDKTSLTLAYRQFLREIQPKVLKPLGTQTEFFWKKGDIQALIEVFKEESILDDFKNVFDSGVKIDPAMPIFRLKEAFNRMRQICPSFANLVDIVIHTFFSAQSKLAGGGSTSAAIGCIWIDLRPKWSTQDVLEFIIHETTHNLVFIDEFCFRHYRSYEDVAKSENFAWSAILCKTRPLDKVFHSIVVSLEVLLFREKVLGHPERPILHPPTPILLEQTRKSILSINKNAQIESLLTNRSKFLLNKCLDQLETINPCATCGAEQTTIFI</sequence>
<organism evidence="1 2">
    <name type="scientific">Aerophobetes bacterium</name>
    <dbReference type="NCBI Taxonomy" id="2030807"/>
    <lineage>
        <taxon>Bacteria</taxon>
        <taxon>Candidatus Aerophobota</taxon>
    </lineage>
</organism>
<comment type="caution">
    <text evidence="1">The sequence shown here is derived from an EMBL/GenBank/DDBJ whole genome shotgun (WGS) entry which is preliminary data.</text>
</comment>